<reference evidence="2 3" key="1">
    <citation type="journal article" date="2013" name="Curr. Biol.">
        <title>The Genome of the Foraminiferan Reticulomyxa filosa.</title>
        <authorList>
            <person name="Glockner G."/>
            <person name="Hulsmann N."/>
            <person name="Schleicher M."/>
            <person name="Noegel A.A."/>
            <person name="Eichinger L."/>
            <person name="Gallinger C."/>
            <person name="Pawlowski J."/>
            <person name="Sierra R."/>
            <person name="Euteneuer U."/>
            <person name="Pillet L."/>
            <person name="Moustafa A."/>
            <person name="Platzer M."/>
            <person name="Groth M."/>
            <person name="Szafranski K."/>
            <person name="Schliwa M."/>
        </authorList>
    </citation>
    <scope>NUCLEOTIDE SEQUENCE [LARGE SCALE GENOMIC DNA]</scope>
</reference>
<feature type="region of interest" description="Disordered" evidence="1">
    <location>
        <begin position="1"/>
        <end position="37"/>
    </location>
</feature>
<comment type="caution">
    <text evidence="2">The sequence shown here is derived from an EMBL/GenBank/DDBJ whole genome shotgun (WGS) entry which is preliminary data.</text>
</comment>
<name>X6LGE5_RETFI</name>
<feature type="non-terminal residue" evidence="2">
    <location>
        <position position="91"/>
    </location>
</feature>
<accession>X6LGE5</accession>
<dbReference type="AlphaFoldDB" id="X6LGE5"/>
<sequence length="91" mass="10228">MFQVLSSKSDVESLFKEEKEKEKEKEDHVLSHSSEEGGGGFITLADVKQKLGQTSDTIATRIAETSTLLMRGRTGKVKYIDPCERRILKLL</sequence>
<evidence type="ECO:0000313" key="3">
    <source>
        <dbReference type="Proteomes" id="UP000023152"/>
    </source>
</evidence>
<gene>
    <name evidence="2" type="ORF">RFI_37673</name>
</gene>
<feature type="compositionally biased region" description="Basic and acidic residues" evidence="1">
    <location>
        <begin position="9"/>
        <end position="35"/>
    </location>
</feature>
<organism evidence="2 3">
    <name type="scientific">Reticulomyxa filosa</name>
    <dbReference type="NCBI Taxonomy" id="46433"/>
    <lineage>
        <taxon>Eukaryota</taxon>
        <taxon>Sar</taxon>
        <taxon>Rhizaria</taxon>
        <taxon>Retaria</taxon>
        <taxon>Foraminifera</taxon>
        <taxon>Monothalamids</taxon>
        <taxon>Reticulomyxidae</taxon>
        <taxon>Reticulomyxa</taxon>
    </lineage>
</organism>
<protein>
    <submittedName>
        <fullName evidence="2">Uncharacterized protein</fullName>
    </submittedName>
</protein>
<keyword evidence="3" id="KW-1185">Reference proteome</keyword>
<evidence type="ECO:0000256" key="1">
    <source>
        <dbReference type="SAM" id="MobiDB-lite"/>
    </source>
</evidence>
<proteinExistence type="predicted"/>
<dbReference type="Proteomes" id="UP000023152">
    <property type="component" value="Unassembled WGS sequence"/>
</dbReference>
<evidence type="ECO:0000313" key="2">
    <source>
        <dbReference type="EMBL" id="ETN99794.1"/>
    </source>
</evidence>
<dbReference type="EMBL" id="ASPP01042892">
    <property type="protein sequence ID" value="ETN99794.1"/>
    <property type="molecule type" value="Genomic_DNA"/>
</dbReference>